<feature type="region of interest" description="Disordered" evidence="1">
    <location>
        <begin position="372"/>
        <end position="450"/>
    </location>
</feature>
<comment type="caution">
    <text evidence="2">The sequence shown here is derived from an EMBL/GenBank/DDBJ whole genome shotgun (WGS) entry which is preliminary data.</text>
</comment>
<feature type="region of interest" description="Disordered" evidence="1">
    <location>
        <begin position="259"/>
        <end position="299"/>
    </location>
</feature>
<feature type="region of interest" description="Disordered" evidence="1">
    <location>
        <begin position="170"/>
        <end position="227"/>
    </location>
</feature>
<accession>A0A4C2AAZ0</accession>
<dbReference type="EMBL" id="BGZK01003048">
    <property type="protein sequence ID" value="GBP98011.1"/>
    <property type="molecule type" value="Genomic_DNA"/>
</dbReference>
<evidence type="ECO:0000313" key="2">
    <source>
        <dbReference type="EMBL" id="GBP98011.1"/>
    </source>
</evidence>
<dbReference type="Proteomes" id="UP000299102">
    <property type="component" value="Unassembled WGS sequence"/>
</dbReference>
<feature type="compositionally biased region" description="Basic and acidic residues" evidence="1">
    <location>
        <begin position="191"/>
        <end position="209"/>
    </location>
</feature>
<dbReference type="AlphaFoldDB" id="A0A4C2AAZ0"/>
<reference evidence="2 3" key="1">
    <citation type="journal article" date="2019" name="Commun. Biol.">
        <title>The bagworm genome reveals a unique fibroin gene that provides high tensile strength.</title>
        <authorList>
            <person name="Kono N."/>
            <person name="Nakamura H."/>
            <person name="Ohtoshi R."/>
            <person name="Tomita M."/>
            <person name="Numata K."/>
            <person name="Arakawa K."/>
        </authorList>
    </citation>
    <scope>NUCLEOTIDE SEQUENCE [LARGE SCALE GENOMIC DNA]</scope>
</reference>
<dbReference type="OrthoDB" id="6434376at2759"/>
<feature type="compositionally biased region" description="Polar residues" evidence="1">
    <location>
        <begin position="392"/>
        <end position="406"/>
    </location>
</feature>
<gene>
    <name evidence="2" type="ORF">EVAR_94773_1</name>
</gene>
<organism evidence="2 3">
    <name type="scientific">Eumeta variegata</name>
    <name type="common">Bagworm moth</name>
    <name type="synonym">Eumeta japonica</name>
    <dbReference type="NCBI Taxonomy" id="151549"/>
    <lineage>
        <taxon>Eukaryota</taxon>
        <taxon>Metazoa</taxon>
        <taxon>Ecdysozoa</taxon>
        <taxon>Arthropoda</taxon>
        <taxon>Hexapoda</taxon>
        <taxon>Insecta</taxon>
        <taxon>Pterygota</taxon>
        <taxon>Neoptera</taxon>
        <taxon>Endopterygota</taxon>
        <taxon>Lepidoptera</taxon>
        <taxon>Glossata</taxon>
        <taxon>Ditrysia</taxon>
        <taxon>Tineoidea</taxon>
        <taxon>Psychidae</taxon>
        <taxon>Oiketicinae</taxon>
        <taxon>Eumeta</taxon>
    </lineage>
</organism>
<name>A0A4C2AAZ0_EUMVA</name>
<keyword evidence="3" id="KW-1185">Reference proteome</keyword>
<feature type="compositionally biased region" description="Basic and acidic residues" evidence="1">
    <location>
        <begin position="511"/>
        <end position="535"/>
    </location>
</feature>
<feature type="compositionally biased region" description="Basic residues" evidence="1">
    <location>
        <begin position="173"/>
        <end position="184"/>
    </location>
</feature>
<feature type="region of interest" description="Disordered" evidence="1">
    <location>
        <begin position="481"/>
        <end position="535"/>
    </location>
</feature>
<feature type="compositionally biased region" description="Polar residues" evidence="1">
    <location>
        <begin position="495"/>
        <end position="505"/>
    </location>
</feature>
<protein>
    <submittedName>
        <fullName evidence="2">Uncharacterized protein</fullName>
    </submittedName>
</protein>
<evidence type="ECO:0000256" key="1">
    <source>
        <dbReference type="SAM" id="MobiDB-lite"/>
    </source>
</evidence>
<proteinExistence type="predicted"/>
<evidence type="ECO:0000313" key="3">
    <source>
        <dbReference type="Proteomes" id="UP000299102"/>
    </source>
</evidence>
<sequence length="535" mass="60143">MDSTIKRSNSKAKINPAAAVALSDSVRRAVQLPAHPRRLLRGRKAGCKAFHVRAVRRRREGLPLFCPPGTLFHQEAQTCTDWGDDDPLACPRTSTTVSSISTRSDPITYSNNITEYTKYKLHLTDKKIFETRSRAELQGPTARTGARSAARACLICAPRTLPTSLADNERGRRLCTRSRPRPLRHPLCPDSHSDGHPEGDRDRAAPDHRTARRQRLPLSRATPLRSNTQTQLLHLPVFTAVASQYFIKKDIPTDVHKTNYEGQSASKSARRQGTPPATVRNSFNVSPLEPTEFNYEPSPKLHRLDDRLYDITRRPALNLNTVAYKTNIGFDAHSVNYAERRDDGQYRPSADDDDGMYRPEIYDRELLRRALAQHRRQRQSPARRPEAVAAQPQRSAQATQRPQAPFSQTQRTQPPSTQRTFDLFQTYTTTSRPSDIPPDPPSLNPITSAATGHPTTPIFATKVAGIHLILGRQPLERLRRRPAPAAPAHRPQPANNGPSTPQQGGRQLRLRHYDTDSGFSEYEHIEEFGKTNKNV</sequence>
<feature type="compositionally biased region" description="Low complexity" evidence="1">
    <location>
        <begin position="407"/>
        <end position="420"/>
    </location>
</feature>